<feature type="compositionally biased region" description="Basic and acidic residues" evidence="1">
    <location>
        <begin position="40"/>
        <end position="55"/>
    </location>
</feature>
<protein>
    <recommendedName>
        <fullName evidence="2">SRP9 domain-containing protein</fullName>
    </recommendedName>
</protein>
<name>A0A8S8ZYP5_SORMA</name>
<dbReference type="Proteomes" id="UP000433876">
    <property type="component" value="Unassembled WGS sequence"/>
</dbReference>
<dbReference type="PANTHER" id="PTHR12834:SF12">
    <property type="entry name" value="SIGNAL RECOGNITION PARTICLE 9 KDA PROTEIN"/>
    <property type="match status" value="1"/>
</dbReference>
<dbReference type="AlphaFoldDB" id="A0A8S8ZYP5"/>
<dbReference type="GO" id="GO:0006614">
    <property type="term" value="P:SRP-dependent cotranslational protein targeting to membrane"/>
    <property type="evidence" value="ECO:0007669"/>
    <property type="project" value="InterPro"/>
</dbReference>
<dbReference type="InterPro" id="IPR039432">
    <property type="entry name" value="SRP9_dom"/>
</dbReference>
<comment type="caution">
    <text evidence="3">The sequence shown here is derived from an EMBL/GenBank/DDBJ whole genome shotgun (WGS) entry which is preliminary data.</text>
</comment>
<feature type="domain" description="SRP9" evidence="2">
    <location>
        <begin position="5"/>
        <end position="135"/>
    </location>
</feature>
<reference evidence="3 4" key="1">
    <citation type="submission" date="2017-07" db="EMBL/GenBank/DDBJ databases">
        <title>Genome sequence of the Sordaria macrospora wild type strain R19027.</title>
        <authorList>
            <person name="Nowrousian M."/>
            <person name="Teichert I."/>
            <person name="Kueck U."/>
        </authorList>
    </citation>
    <scope>NUCLEOTIDE SEQUENCE [LARGE SCALE GENOMIC DNA]</scope>
    <source>
        <strain evidence="3 4">R19027</strain>
        <tissue evidence="3">Mycelium</tissue>
    </source>
</reference>
<dbReference type="EMBL" id="NMPR01000039">
    <property type="protein sequence ID" value="KAA8633312.1"/>
    <property type="molecule type" value="Genomic_DNA"/>
</dbReference>
<feature type="region of interest" description="Disordered" evidence="1">
    <location>
        <begin position="22"/>
        <end position="102"/>
    </location>
</feature>
<organism evidence="3 4">
    <name type="scientific">Sordaria macrospora</name>
    <dbReference type="NCBI Taxonomy" id="5147"/>
    <lineage>
        <taxon>Eukaryota</taxon>
        <taxon>Fungi</taxon>
        <taxon>Dikarya</taxon>
        <taxon>Ascomycota</taxon>
        <taxon>Pezizomycotina</taxon>
        <taxon>Sordariomycetes</taxon>
        <taxon>Sordariomycetidae</taxon>
        <taxon>Sordariales</taxon>
        <taxon>Sordariaceae</taxon>
        <taxon>Sordaria</taxon>
    </lineage>
</organism>
<dbReference type="VEuPathDB" id="FungiDB:SMAC_02160"/>
<dbReference type="Pfam" id="PF05486">
    <property type="entry name" value="SRP9-21"/>
    <property type="match status" value="1"/>
</dbReference>
<dbReference type="InterPro" id="IPR039914">
    <property type="entry name" value="SRP9-like"/>
</dbReference>
<gene>
    <name evidence="3" type="ORF">SMACR_02160</name>
</gene>
<dbReference type="GO" id="GO:0005786">
    <property type="term" value="C:signal recognition particle, endoplasmic reticulum targeting"/>
    <property type="evidence" value="ECO:0007669"/>
    <property type="project" value="TreeGrafter"/>
</dbReference>
<evidence type="ECO:0000256" key="1">
    <source>
        <dbReference type="SAM" id="MobiDB-lite"/>
    </source>
</evidence>
<feature type="compositionally biased region" description="Low complexity" evidence="1">
    <location>
        <begin position="166"/>
        <end position="189"/>
    </location>
</feature>
<dbReference type="OMA" id="YETNKGA"/>
<evidence type="ECO:0000313" key="3">
    <source>
        <dbReference type="EMBL" id="KAA8633312.1"/>
    </source>
</evidence>
<evidence type="ECO:0000259" key="2">
    <source>
        <dbReference type="Pfam" id="PF05486"/>
    </source>
</evidence>
<feature type="compositionally biased region" description="Low complexity" evidence="1">
    <location>
        <begin position="56"/>
        <end position="80"/>
    </location>
</feature>
<proteinExistence type="predicted"/>
<accession>A0A8S8ZYP5</accession>
<evidence type="ECO:0000313" key="4">
    <source>
        <dbReference type="Proteomes" id="UP000433876"/>
    </source>
</evidence>
<feature type="compositionally biased region" description="Polar residues" evidence="1">
    <location>
        <begin position="22"/>
        <end position="32"/>
    </location>
</feature>
<dbReference type="PANTHER" id="PTHR12834">
    <property type="entry name" value="SIGNAL RECOGNITION PARTICLE 9 KDA PROTEIN"/>
    <property type="match status" value="1"/>
</dbReference>
<feature type="region of interest" description="Disordered" evidence="1">
    <location>
        <begin position="157"/>
        <end position="207"/>
    </location>
</feature>
<sequence>MPYYEKSEDWLHQSALLLQARPQTTRVTTSYSLRPAIRPSKAEKLAAKEARRAKESTINSKSTNSTTSKTSTTPAASTTEEPPKDATAAAQKPPRGHLVLKTFDPHSGVCLKYKTSKAAEVGRLIQMLGQLGRRMAALPVDEAKEASAAQVQAQGGDVVMGDAAEEGTAAAGSGTATPAAGGASTPAATGAGGAGGGQGKKKKKGKR</sequence>